<gene>
    <name evidence="6 7 8" type="primary">LOC105042743</name>
</gene>
<proteinExistence type="inferred from homology"/>
<dbReference type="InterPro" id="IPR011990">
    <property type="entry name" value="TPR-like_helical_dom_sf"/>
</dbReference>
<feature type="repeat" description="PPR" evidence="3">
    <location>
        <begin position="131"/>
        <end position="165"/>
    </location>
</feature>
<feature type="repeat" description="PPR" evidence="3">
    <location>
        <begin position="281"/>
        <end position="315"/>
    </location>
</feature>
<evidence type="ECO:0000313" key="7">
    <source>
        <dbReference type="RefSeq" id="XP_019705249.1"/>
    </source>
</evidence>
<dbReference type="RefSeq" id="XP_029119722.1">
    <property type="nucleotide sequence ID" value="XM_029263889.1"/>
</dbReference>
<evidence type="ECO:0000256" key="3">
    <source>
        <dbReference type="PROSITE-ProRule" id="PRU00708"/>
    </source>
</evidence>
<evidence type="ECO:0000256" key="4">
    <source>
        <dbReference type="SAM" id="MobiDB-lite"/>
    </source>
</evidence>
<dbReference type="OrthoDB" id="3399at2759"/>
<dbReference type="Pfam" id="PF13812">
    <property type="entry name" value="PPR_3"/>
    <property type="match status" value="1"/>
</dbReference>
<dbReference type="RefSeq" id="XP_019705249.1">
    <property type="nucleotide sequence ID" value="XM_019849690.2"/>
</dbReference>
<dbReference type="Proteomes" id="UP000504607">
    <property type="component" value="Chromosome 4"/>
</dbReference>
<dbReference type="PROSITE" id="PS51375">
    <property type="entry name" value="PPR"/>
    <property type="match status" value="4"/>
</dbReference>
<evidence type="ECO:0000256" key="1">
    <source>
        <dbReference type="ARBA" id="ARBA00007626"/>
    </source>
</evidence>
<feature type="repeat" description="PPR" evidence="3">
    <location>
        <begin position="389"/>
        <end position="423"/>
    </location>
</feature>
<dbReference type="PANTHER" id="PTHR47938:SF9">
    <property type="entry name" value="OS10G0422300 PROTEIN"/>
    <property type="match status" value="1"/>
</dbReference>
<evidence type="ECO:0000313" key="8">
    <source>
        <dbReference type="RefSeq" id="XP_029119722.1"/>
    </source>
</evidence>
<reference evidence="6 7" key="1">
    <citation type="submission" date="2022-04" db="UniProtKB">
        <authorList>
            <consortium name="RefSeq"/>
        </authorList>
    </citation>
    <scope>IDENTIFICATION</scope>
</reference>
<protein>
    <submittedName>
        <fullName evidence="6 7">Pentatricopeptide repeat-containing protein At5g61370, mitochondrial isoform X1</fullName>
    </submittedName>
    <submittedName>
        <fullName evidence="8">Pentatricopeptide repeat-containing protein At5g61370, mitochondrial isoform X2</fullName>
    </submittedName>
</protein>
<accession>A0A6J0PGC4</accession>
<keyword evidence="2" id="KW-0677">Repeat</keyword>
<comment type="similarity">
    <text evidence="1">Belongs to the PPR family. P subfamily.</text>
</comment>
<dbReference type="AlphaFoldDB" id="A0A6J0PGC4"/>
<evidence type="ECO:0000256" key="2">
    <source>
        <dbReference type="ARBA" id="ARBA00022737"/>
    </source>
</evidence>
<dbReference type="NCBIfam" id="TIGR00756">
    <property type="entry name" value="PPR"/>
    <property type="match status" value="4"/>
</dbReference>
<dbReference type="Pfam" id="PF13041">
    <property type="entry name" value="PPR_2"/>
    <property type="match status" value="1"/>
</dbReference>
<dbReference type="Gene3D" id="1.25.40.10">
    <property type="entry name" value="Tetratricopeptide repeat domain"/>
    <property type="match status" value="3"/>
</dbReference>
<dbReference type="PANTHER" id="PTHR47938">
    <property type="entry name" value="RESPIRATORY COMPLEX I CHAPERONE (CIA84), PUTATIVE (AFU_ORTHOLOGUE AFUA_2G06020)-RELATED"/>
    <property type="match status" value="1"/>
</dbReference>
<feature type="repeat" description="PPR" evidence="3">
    <location>
        <begin position="204"/>
        <end position="238"/>
    </location>
</feature>
<dbReference type="RefSeq" id="XP_019705248.1">
    <property type="nucleotide sequence ID" value="XM_019849689.2"/>
</dbReference>
<dbReference type="InterPro" id="IPR002885">
    <property type="entry name" value="PPR_rpt"/>
</dbReference>
<dbReference type="GO" id="GO:0005739">
    <property type="term" value="C:mitochondrion"/>
    <property type="evidence" value="ECO:0007669"/>
    <property type="project" value="TreeGrafter"/>
</dbReference>
<feature type="region of interest" description="Disordered" evidence="4">
    <location>
        <begin position="447"/>
        <end position="473"/>
    </location>
</feature>
<dbReference type="Pfam" id="PF01535">
    <property type="entry name" value="PPR"/>
    <property type="match status" value="3"/>
</dbReference>
<organism evidence="7">
    <name type="scientific">Elaeis guineensis var. tenera</name>
    <name type="common">Oil palm</name>
    <dbReference type="NCBI Taxonomy" id="51953"/>
    <lineage>
        <taxon>Eukaryota</taxon>
        <taxon>Viridiplantae</taxon>
        <taxon>Streptophyta</taxon>
        <taxon>Embryophyta</taxon>
        <taxon>Tracheophyta</taxon>
        <taxon>Spermatophyta</taxon>
        <taxon>Magnoliopsida</taxon>
        <taxon>Liliopsida</taxon>
        <taxon>Arecaceae</taxon>
        <taxon>Arecoideae</taxon>
        <taxon>Cocoseae</taxon>
        <taxon>Elaeidinae</taxon>
        <taxon>Elaeis</taxon>
    </lineage>
</organism>
<evidence type="ECO:0000313" key="5">
    <source>
        <dbReference type="Proteomes" id="UP000504607"/>
    </source>
</evidence>
<feature type="compositionally biased region" description="Basic and acidic residues" evidence="4">
    <location>
        <begin position="460"/>
        <end position="473"/>
    </location>
</feature>
<evidence type="ECO:0000313" key="6">
    <source>
        <dbReference type="RefSeq" id="XP_019705248.1"/>
    </source>
</evidence>
<dbReference type="GO" id="GO:0003729">
    <property type="term" value="F:mRNA binding"/>
    <property type="evidence" value="ECO:0007669"/>
    <property type="project" value="TreeGrafter"/>
</dbReference>
<name>A0A6J0PGC4_ELAGV</name>
<sequence length="473" mass="53100">MIIAAITKLRLLGTPRFTRQCHQQPARVQSFHDVISTGVGGLDDMRASLDRLGVAVTPSLVTHVLDSYKSSGAGGGTRRLLRFFSWCRSRSRERLGDEVFDHAIRAFAEMKDLAAMGIVISDLQKERRKMTSETFVLVIETLVRSGREDEAVRLFRSMEAKQLLPPSCVPSIVHALCARGHARKARGIVWHHRDELQVAPAATAAVIHRSLLHGWCVHGNVREARRAMDEMKSLGTAPGLASYNALLRCICQRNLTFNPSALVPEAADLMSEMRASGVSPTTVSFNILLSCLGRARRVKEAHRILHSMRQLGESGCAPDWISYYIVVRVLYLTRRFVRGNRLVDQVLEERLSPGARFYRGLAGVLCGLERVDHALKMFERMKRCCVEEQGPTYDLLIEKLCRIGRFDAGRRLWEEAAERGIILQCSKDLLDPSKTDVFIPMEPAVKLSPRQKRKKGAVGTKEKVRREKEHASS</sequence>
<keyword evidence="5" id="KW-1185">Reference proteome</keyword>